<dbReference type="SMART" id="SM00320">
    <property type="entry name" value="WD40"/>
    <property type="match status" value="6"/>
</dbReference>
<dbReference type="PROSITE" id="PS00678">
    <property type="entry name" value="WD_REPEATS_1"/>
    <property type="match status" value="1"/>
</dbReference>
<evidence type="ECO:0000256" key="5">
    <source>
        <dbReference type="PROSITE-ProRule" id="PRU00221"/>
    </source>
</evidence>
<feature type="compositionally biased region" description="Basic and acidic residues" evidence="6">
    <location>
        <begin position="44"/>
        <end position="55"/>
    </location>
</feature>
<feature type="region of interest" description="Disordered" evidence="6">
    <location>
        <begin position="373"/>
        <end position="392"/>
    </location>
</feature>
<dbReference type="InterPro" id="IPR019775">
    <property type="entry name" value="WD40_repeat_CS"/>
</dbReference>
<dbReference type="Pfam" id="PF00400">
    <property type="entry name" value="WD40"/>
    <property type="match status" value="5"/>
</dbReference>
<evidence type="ECO:0000256" key="1">
    <source>
        <dbReference type="ARBA" id="ARBA00004123"/>
    </source>
</evidence>
<proteinExistence type="predicted"/>
<dbReference type="InParanoid" id="W4JUN4"/>
<feature type="region of interest" description="Disordered" evidence="6">
    <location>
        <begin position="202"/>
        <end position="230"/>
    </location>
</feature>
<dbReference type="PROSITE" id="PS50294">
    <property type="entry name" value="WD_REPEATS_REGION"/>
    <property type="match status" value="4"/>
</dbReference>
<evidence type="ECO:0000256" key="3">
    <source>
        <dbReference type="ARBA" id="ARBA00022737"/>
    </source>
</evidence>
<feature type="repeat" description="WD" evidence="5">
    <location>
        <begin position="271"/>
        <end position="312"/>
    </location>
</feature>
<comment type="subcellular location">
    <subcellularLocation>
        <location evidence="1">Nucleus</location>
    </subcellularLocation>
</comment>
<dbReference type="SUPFAM" id="SSF50978">
    <property type="entry name" value="WD40 repeat-like"/>
    <property type="match status" value="1"/>
</dbReference>
<evidence type="ECO:0000256" key="4">
    <source>
        <dbReference type="ARBA" id="ARBA00023242"/>
    </source>
</evidence>
<dbReference type="STRING" id="747525.W4JUN4"/>
<dbReference type="GeneID" id="20674354"/>
<feature type="region of interest" description="Disordered" evidence="6">
    <location>
        <begin position="1"/>
        <end position="94"/>
    </location>
</feature>
<feature type="repeat" description="WD" evidence="5">
    <location>
        <begin position="229"/>
        <end position="270"/>
    </location>
</feature>
<dbReference type="PROSITE" id="PS50082">
    <property type="entry name" value="WD_REPEATS_2"/>
    <property type="match status" value="4"/>
</dbReference>
<dbReference type="InterPro" id="IPR001680">
    <property type="entry name" value="WD40_rpt"/>
</dbReference>
<feature type="compositionally biased region" description="Acidic residues" evidence="6">
    <location>
        <begin position="78"/>
        <end position="91"/>
    </location>
</feature>
<feature type="compositionally biased region" description="Acidic residues" evidence="6">
    <location>
        <begin position="56"/>
        <end position="70"/>
    </location>
</feature>
<feature type="compositionally biased region" description="Acidic residues" evidence="6">
    <location>
        <begin position="373"/>
        <end position="382"/>
    </location>
</feature>
<dbReference type="GO" id="GO:0034511">
    <property type="term" value="F:U3 snoRNA binding"/>
    <property type="evidence" value="ECO:0007669"/>
    <property type="project" value="InterPro"/>
</dbReference>
<dbReference type="InterPro" id="IPR036322">
    <property type="entry name" value="WD40_repeat_dom_sf"/>
</dbReference>
<dbReference type="eggNOG" id="KOG0299">
    <property type="taxonomic scope" value="Eukaryota"/>
</dbReference>
<dbReference type="InterPro" id="IPR015943">
    <property type="entry name" value="WD40/YVTN_repeat-like_dom_sf"/>
</dbReference>
<dbReference type="PANTHER" id="PTHR19865:SF0">
    <property type="entry name" value="U3 SMALL NUCLEOLAR RNA-INTERACTING PROTEIN 2"/>
    <property type="match status" value="1"/>
</dbReference>
<dbReference type="FunCoup" id="W4JUN4">
    <property type="interactions" value="606"/>
</dbReference>
<dbReference type="InterPro" id="IPR020472">
    <property type="entry name" value="WD40_PAC1"/>
</dbReference>
<dbReference type="EMBL" id="KI925463">
    <property type="protein sequence ID" value="ETW77189.1"/>
    <property type="molecule type" value="Genomic_DNA"/>
</dbReference>
<organism evidence="7 8">
    <name type="scientific">Heterobasidion irregulare (strain TC 32-1)</name>
    <dbReference type="NCBI Taxonomy" id="747525"/>
    <lineage>
        <taxon>Eukaryota</taxon>
        <taxon>Fungi</taxon>
        <taxon>Dikarya</taxon>
        <taxon>Basidiomycota</taxon>
        <taxon>Agaricomycotina</taxon>
        <taxon>Agaricomycetes</taxon>
        <taxon>Russulales</taxon>
        <taxon>Bondarzewiaceae</taxon>
        <taxon>Heterobasidion</taxon>
        <taxon>Heterobasidion annosum species complex</taxon>
    </lineage>
</organism>
<name>W4JUN4_HETIT</name>
<gene>
    <name evidence="7" type="ORF">HETIRDRAFT_429503</name>
</gene>
<dbReference type="FunFam" id="2.130.10.10:FF:000899">
    <property type="entry name" value="Chromosome 15, whole genome shotgun sequence"/>
    <property type="match status" value="1"/>
</dbReference>
<feature type="repeat" description="WD" evidence="5">
    <location>
        <begin position="160"/>
        <end position="201"/>
    </location>
</feature>
<dbReference type="KEGG" id="hir:HETIRDRAFT_429503"/>
<feature type="repeat" description="WD" evidence="5">
    <location>
        <begin position="313"/>
        <end position="346"/>
    </location>
</feature>
<keyword evidence="2 5" id="KW-0853">WD repeat</keyword>
<keyword evidence="8" id="KW-1185">Reference proteome</keyword>
<accession>W4JUN4</accession>
<dbReference type="InterPro" id="IPR039241">
    <property type="entry name" value="Rrp9-like"/>
</dbReference>
<evidence type="ECO:0000313" key="7">
    <source>
        <dbReference type="EMBL" id="ETW77189.1"/>
    </source>
</evidence>
<keyword evidence="3" id="KW-0677">Repeat</keyword>
<dbReference type="PANTHER" id="PTHR19865">
    <property type="entry name" value="U3 SMALL NUCLEOLAR RNA INTERACTING PROTEIN 2"/>
    <property type="match status" value="1"/>
</dbReference>
<evidence type="ECO:0000256" key="6">
    <source>
        <dbReference type="SAM" id="MobiDB-lite"/>
    </source>
</evidence>
<evidence type="ECO:0000256" key="2">
    <source>
        <dbReference type="ARBA" id="ARBA00022574"/>
    </source>
</evidence>
<reference evidence="7 8" key="1">
    <citation type="journal article" date="2012" name="New Phytol.">
        <title>Insight into trade-off between wood decay and parasitism from the genome of a fungal forest pathogen.</title>
        <authorList>
            <person name="Olson A."/>
            <person name="Aerts A."/>
            <person name="Asiegbu F."/>
            <person name="Belbahri L."/>
            <person name="Bouzid O."/>
            <person name="Broberg A."/>
            <person name="Canback B."/>
            <person name="Coutinho P.M."/>
            <person name="Cullen D."/>
            <person name="Dalman K."/>
            <person name="Deflorio G."/>
            <person name="van Diepen L.T."/>
            <person name="Dunand C."/>
            <person name="Duplessis S."/>
            <person name="Durling M."/>
            <person name="Gonthier P."/>
            <person name="Grimwood J."/>
            <person name="Fossdal C.G."/>
            <person name="Hansson D."/>
            <person name="Henrissat B."/>
            <person name="Hietala A."/>
            <person name="Himmelstrand K."/>
            <person name="Hoffmeister D."/>
            <person name="Hogberg N."/>
            <person name="James T.Y."/>
            <person name="Karlsson M."/>
            <person name="Kohler A."/>
            <person name="Kues U."/>
            <person name="Lee Y.H."/>
            <person name="Lin Y.C."/>
            <person name="Lind M."/>
            <person name="Lindquist E."/>
            <person name="Lombard V."/>
            <person name="Lucas S."/>
            <person name="Lunden K."/>
            <person name="Morin E."/>
            <person name="Murat C."/>
            <person name="Park J."/>
            <person name="Raffaello T."/>
            <person name="Rouze P."/>
            <person name="Salamov A."/>
            <person name="Schmutz J."/>
            <person name="Solheim H."/>
            <person name="Stahlberg J."/>
            <person name="Velez H."/>
            <person name="de Vries R.P."/>
            <person name="Wiebenga A."/>
            <person name="Woodward S."/>
            <person name="Yakovlev I."/>
            <person name="Garbelotto M."/>
            <person name="Martin F."/>
            <person name="Grigoriev I.V."/>
            <person name="Stenlid J."/>
        </authorList>
    </citation>
    <scope>NUCLEOTIDE SEQUENCE [LARGE SCALE GENOMIC DNA]</scope>
    <source>
        <strain evidence="7 8">TC 32-1</strain>
    </source>
</reference>
<dbReference type="OrthoDB" id="189968at2759"/>
<dbReference type="RefSeq" id="XP_009550729.1">
    <property type="nucleotide sequence ID" value="XM_009552434.1"/>
</dbReference>
<dbReference type="Proteomes" id="UP000030671">
    <property type="component" value="Unassembled WGS sequence"/>
</dbReference>
<evidence type="ECO:0000313" key="8">
    <source>
        <dbReference type="Proteomes" id="UP000030671"/>
    </source>
</evidence>
<dbReference type="GO" id="GO:0032040">
    <property type="term" value="C:small-subunit processome"/>
    <property type="evidence" value="ECO:0007669"/>
    <property type="project" value="TreeGrafter"/>
</dbReference>
<dbReference type="Gene3D" id="2.130.10.10">
    <property type="entry name" value="YVTN repeat-like/Quinoprotein amine dehydrogenase"/>
    <property type="match status" value="1"/>
</dbReference>
<keyword evidence="4" id="KW-0539">Nucleus</keyword>
<protein>
    <submittedName>
        <fullName evidence="7">Uncharacterized protein</fullName>
    </submittedName>
</protein>
<dbReference type="HOGENOM" id="CLU_014017_2_0_1"/>
<sequence>MPDSFFAAQKTRKRKRSTTARDSGGPASKKPTRTAGAKGPAKGKGKEKARTRTRDEELESDGTQDEGVDDMDLRAEEVDPNESGEEDEEETPAEKRLRLAKLYLESVKGGLAEGEFDAAEIDKELISARLKQDVLEHQGKVHLFVADTFDFSRSPPVLRTRGHRFSVTSAVASENGKYMYTSGKEGSIVKWDLHTGSRLASFPKLRPPKAEASGHSKKKGKEKAGPADINGHTDEVLTLALSGDGRYLASAGKDRRVGVWDTEKDEWVKGFGGHRDTISSIAFRKGSQQLYTASFDRTIKLFDLSVMGYVETLFGHQDSVQAVDALRSETAVSVGGRDKTVRFWKIIDETQLVFRGGGRSAIRELLEGGALEGLEEDEEGAEGEGKKKPRKEGKKFVEGSLECVAMIDESTFLSGGDSGSICLWTTQKKKPIFTQAVAHGLNETPSETEGVVKTPRWITALGSLRYSDLFASGSWDGDIRLWKLDAKLRSFSLVGTVSAPGVINSLQFISPPKGSFDDVLWARPTDGANDEPVKKAPVLLVAGVGQEQRLGRWIIVKEDGARNGAIVVALQHRTLL</sequence>
<dbReference type="AlphaFoldDB" id="W4JUN4"/>
<dbReference type="PRINTS" id="PR00320">
    <property type="entry name" value="GPROTEINBRPT"/>
</dbReference>